<dbReference type="InterPro" id="IPR002656">
    <property type="entry name" value="Acyl_transf_3_dom"/>
</dbReference>
<feature type="transmembrane region" description="Helical" evidence="2">
    <location>
        <begin position="119"/>
        <end position="144"/>
    </location>
</feature>
<keyword evidence="4" id="KW-0012">Acyltransferase</keyword>
<proteinExistence type="predicted"/>
<keyword evidence="5" id="KW-1185">Reference proteome</keyword>
<feature type="region of interest" description="Disordered" evidence="1">
    <location>
        <begin position="1"/>
        <end position="26"/>
    </location>
</feature>
<feature type="region of interest" description="Disordered" evidence="1">
    <location>
        <begin position="395"/>
        <end position="428"/>
    </location>
</feature>
<name>A0A160DRJ7_9GAMM</name>
<dbReference type="Proteomes" id="UP000076830">
    <property type="component" value="Chromosome"/>
</dbReference>
<gene>
    <name evidence="4" type="ORF">I596_732</name>
</gene>
<feature type="domain" description="Acyltransferase 3" evidence="3">
    <location>
        <begin position="34"/>
        <end position="379"/>
    </location>
</feature>
<evidence type="ECO:0000313" key="4">
    <source>
        <dbReference type="EMBL" id="ANB16768.1"/>
    </source>
</evidence>
<keyword evidence="2" id="KW-0812">Transmembrane</keyword>
<evidence type="ECO:0000313" key="5">
    <source>
        <dbReference type="Proteomes" id="UP000076830"/>
    </source>
</evidence>
<dbReference type="Pfam" id="PF01757">
    <property type="entry name" value="Acyl_transf_3"/>
    <property type="match status" value="1"/>
</dbReference>
<dbReference type="GO" id="GO:0016020">
    <property type="term" value="C:membrane"/>
    <property type="evidence" value="ECO:0007669"/>
    <property type="project" value="TreeGrafter"/>
</dbReference>
<feature type="transmembrane region" description="Helical" evidence="2">
    <location>
        <begin position="266"/>
        <end position="285"/>
    </location>
</feature>
<organism evidence="4 5">
    <name type="scientific">Dokdonella koreensis DS-123</name>
    <dbReference type="NCBI Taxonomy" id="1300342"/>
    <lineage>
        <taxon>Bacteria</taxon>
        <taxon>Pseudomonadati</taxon>
        <taxon>Pseudomonadota</taxon>
        <taxon>Gammaproteobacteria</taxon>
        <taxon>Lysobacterales</taxon>
        <taxon>Rhodanobacteraceae</taxon>
        <taxon>Dokdonella</taxon>
    </lineage>
</organism>
<evidence type="ECO:0000256" key="2">
    <source>
        <dbReference type="SAM" id="Phobius"/>
    </source>
</evidence>
<protein>
    <submittedName>
        <fullName evidence="4">Acyltransferase 3</fullName>
    </submittedName>
</protein>
<reference evidence="4 5" key="1">
    <citation type="submission" date="2016-04" db="EMBL/GenBank/DDBJ databases">
        <title>Complete genome sequence of Dokdonella koreensis DS-123T.</title>
        <authorList>
            <person name="Kim J.F."/>
            <person name="Lee H."/>
            <person name="Kwak M.-J."/>
        </authorList>
    </citation>
    <scope>NUCLEOTIDE SEQUENCE [LARGE SCALE GENOMIC DNA]</scope>
    <source>
        <strain evidence="4 5">DS-123</strain>
    </source>
</reference>
<dbReference type="KEGG" id="dko:I596_732"/>
<keyword evidence="4" id="KW-0808">Transferase</keyword>
<feature type="transmembrane region" description="Helical" evidence="2">
    <location>
        <begin position="329"/>
        <end position="353"/>
    </location>
</feature>
<dbReference type="GO" id="GO:0016747">
    <property type="term" value="F:acyltransferase activity, transferring groups other than amino-acyl groups"/>
    <property type="evidence" value="ECO:0007669"/>
    <property type="project" value="InterPro"/>
</dbReference>
<evidence type="ECO:0000256" key="1">
    <source>
        <dbReference type="SAM" id="MobiDB-lite"/>
    </source>
</evidence>
<feature type="transmembrane region" description="Helical" evidence="2">
    <location>
        <begin position="234"/>
        <end position="254"/>
    </location>
</feature>
<dbReference type="OrthoDB" id="9767863at2"/>
<dbReference type="PANTHER" id="PTHR23028:SF53">
    <property type="entry name" value="ACYL_TRANSF_3 DOMAIN-CONTAINING PROTEIN"/>
    <property type="match status" value="1"/>
</dbReference>
<accession>A0A160DRJ7</accession>
<dbReference type="AlphaFoldDB" id="A0A160DRJ7"/>
<keyword evidence="2" id="KW-1133">Transmembrane helix</keyword>
<feature type="transmembrane region" description="Helical" evidence="2">
    <location>
        <begin position="164"/>
        <end position="185"/>
    </location>
</feature>
<sequence length="428" mass="47317">MRPGPDARAPDAIPHTDDAAPRSVPPAAPAGAIPALDGLRGFAALWVLLFHVWMMTGLPSLRLTETAPFGLEAFLMMGWAGVDVFFCLSAFLLVLPYARWRYAGAPKPDTGRYLVRRALRIYPAYLVQLAVLLLLALVLGHGRLLSGRELLGHLFLWFNIGTDWIAPLVGVWFTLPIEFSFYLVLPLIAPLIDRRRWPWLLLAALVIAIGYRLWASAVNASAPIPIRIAEIERLPGRIDQFVIGMLAGAAFVAAAQRNWRPRYPAAWFWGGVAGMVLLGGAMIRVADSYWSGHPLLYVWHGLFSACLVPVLLAAAWNARPGSGLLDNRLLRYLGKTSFGIYLWHMPILIPILPHIPESMPPAARFWALLALVLPATLLVAHLSYAWIERPFQRRRSRKSTSMRHPASGPGADRPEPARQSGDAREPSG</sequence>
<feature type="transmembrane region" description="Helical" evidence="2">
    <location>
        <begin position="297"/>
        <end position="317"/>
    </location>
</feature>
<dbReference type="RefSeq" id="WP_067644204.1">
    <property type="nucleotide sequence ID" value="NZ_CP015249.1"/>
</dbReference>
<feature type="transmembrane region" description="Helical" evidence="2">
    <location>
        <begin position="73"/>
        <end position="98"/>
    </location>
</feature>
<dbReference type="InterPro" id="IPR050879">
    <property type="entry name" value="Acyltransferase_3"/>
</dbReference>
<evidence type="ECO:0000259" key="3">
    <source>
        <dbReference type="Pfam" id="PF01757"/>
    </source>
</evidence>
<keyword evidence="2" id="KW-0472">Membrane</keyword>
<feature type="transmembrane region" description="Helical" evidence="2">
    <location>
        <begin position="42"/>
        <end position="61"/>
    </location>
</feature>
<feature type="compositionally biased region" description="Basic and acidic residues" evidence="1">
    <location>
        <begin position="412"/>
        <end position="428"/>
    </location>
</feature>
<dbReference type="PATRIC" id="fig|1300342.3.peg.718"/>
<feature type="transmembrane region" description="Helical" evidence="2">
    <location>
        <begin position="197"/>
        <end position="214"/>
    </location>
</feature>
<dbReference type="PANTHER" id="PTHR23028">
    <property type="entry name" value="ACETYLTRANSFERASE"/>
    <property type="match status" value="1"/>
</dbReference>
<dbReference type="STRING" id="1300342.I596_732"/>
<feature type="transmembrane region" description="Helical" evidence="2">
    <location>
        <begin position="365"/>
        <end position="387"/>
    </location>
</feature>
<dbReference type="GO" id="GO:0000271">
    <property type="term" value="P:polysaccharide biosynthetic process"/>
    <property type="evidence" value="ECO:0007669"/>
    <property type="project" value="TreeGrafter"/>
</dbReference>
<dbReference type="EMBL" id="CP015249">
    <property type="protein sequence ID" value="ANB16768.1"/>
    <property type="molecule type" value="Genomic_DNA"/>
</dbReference>